<organism evidence="1 2">
    <name type="scientific">Roseivivax marinus</name>
    <dbReference type="NCBI Taxonomy" id="1379903"/>
    <lineage>
        <taxon>Bacteria</taxon>
        <taxon>Pseudomonadati</taxon>
        <taxon>Pseudomonadota</taxon>
        <taxon>Alphaproteobacteria</taxon>
        <taxon>Rhodobacterales</taxon>
        <taxon>Roseobacteraceae</taxon>
        <taxon>Roseivivax</taxon>
    </lineage>
</organism>
<comment type="caution">
    <text evidence="1">The sequence shown here is derived from an EMBL/GenBank/DDBJ whole genome shotgun (WGS) entry which is preliminary data.</text>
</comment>
<gene>
    <name evidence="1" type="ORF">ATO8_13452</name>
</gene>
<reference evidence="1 2" key="1">
    <citation type="journal article" date="2014" name="Antonie Van Leeuwenhoek">
        <title>Roseivivax atlanticus sp. nov., isolated from surface seawater of the Atlantic Ocean.</title>
        <authorList>
            <person name="Li G."/>
            <person name="Lai Q."/>
            <person name="Liu X."/>
            <person name="Sun F."/>
            <person name="Shao Z."/>
        </authorList>
    </citation>
    <scope>NUCLEOTIDE SEQUENCE [LARGE SCALE GENOMIC DNA]</scope>
    <source>
        <strain evidence="1 2">22II-s10s</strain>
    </source>
</reference>
<keyword evidence="2" id="KW-1185">Reference proteome</keyword>
<proteinExistence type="predicted"/>
<accession>W4HHB7</accession>
<evidence type="ECO:0000313" key="2">
    <source>
        <dbReference type="Proteomes" id="UP000019063"/>
    </source>
</evidence>
<dbReference type="STRING" id="1379903.ATO8_13452"/>
<protein>
    <submittedName>
        <fullName evidence="1">Uncharacterized protein</fullName>
    </submittedName>
</protein>
<dbReference type="AlphaFoldDB" id="W4HHB7"/>
<dbReference type="Proteomes" id="UP000019063">
    <property type="component" value="Unassembled WGS sequence"/>
</dbReference>
<dbReference type="eggNOG" id="ENOG50331T7">
    <property type="taxonomic scope" value="Bacteria"/>
</dbReference>
<sequence>MPDASHVPPRRLSDLSGPDRRLLILLRLWPRGPEAQAHAWDDLCGALGSARARGCLSAFEDLRWRLWRSAWVTPSVAAPGDERLTPDEEAILTVVRLATEGEREAALEHAMFLVRPEALLPVILAAERAGLPLLCAECRARLGGCRGRA</sequence>
<evidence type="ECO:0000313" key="1">
    <source>
        <dbReference type="EMBL" id="ETW12104.1"/>
    </source>
</evidence>
<dbReference type="RefSeq" id="WP_051487782.1">
    <property type="nucleotide sequence ID" value="NZ_AQQW01000008.1"/>
</dbReference>
<dbReference type="EMBL" id="AQQW01000008">
    <property type="protein sequence ID" value="ETW12104.1"/>
    <property type="molecule type" value="Genomic_DNA"/>
</dbReference>
<name>W4HHB7_9RHOB</name>